<dbReference type="Pfam" id="PF13556">
    <property type="entry name" value="HTH_30"/>
    <property type="match status" value="1"/>
</dbReference>
<name>A0A2N6VQP1_9MICO</name>
<protein>
    <submittedName>
        <fullName evidence="4">PucR family transcriptional regulator</fullName>
    </submittedName>
</protein>
<sequence length="397" mass="43181">MLSTSPKSGNLSADRSGRDDTILRLQKGKDALTRLTAGRIEAQLPWFRRLSPSERKWVVHLAHAGITSFIEWYRNPDAPVGIVSEIFHNAPRELMRTISLQQTLQLLRVVVEVVEEHVAQLGNSTDVESLREGVLVFSREIAFAAADVYARAAEARGSWDVRLEAMVIDALMRGDSVDELASRTAAYGWRSKAAVHVIIGRASARTFKGGLSEVRSAAQRAGEDALVGIHDNRLLIVLGGATDIDRAVGQLLQYFGPQEVVIGPRVASLAEAGASAAAASWALRTAYARPNSPRPVFASDLLPERAMAGDQTAVNELVRTFYEPLSMGSGQLLTTAENYVDFGGSLEATAKALEVHPNTVRYRLRKIQELIGLDATQARAGFVLRIALVFGRLTEGM</sequence>
<dbReference type="Pfam" id="PF17853">
    <property type="entry name" value="GGDEF_2"/>
    <property type="match status" value="1"/>
</dbReference>
<dbReference type="PANTHER" id="PTHR33744">
    <property type="entry name" value="CARBOHYDRATE DIACID REGULATOR"/>
    <property type="match status" value="1"/>
</dbReference>
<feature type="domain" description="PucR C-terminal helix-turn-helix" evidence="2">
    <location>
        <begin position="332"/>
        <end position="388"/>
    </location>
</feature>
<comment type="similarity">
    <text evidence="1">Belongs to the CdaR family.</text>
</comment>
<organism evidence="4 5">
    <name type="scientific">Brevibacterium paucivorans</name>
    <dbReference type="NCBI Taxonomy" id="170994"/>
    <lineage>
        <taxon>Bacteria</taxon>
        <taxon>Bacillati</taxon>
        <taxon>Actinomycetota</taxon>
        <taxon>Actinomycetes</taxon>
        <taxon>Micrococcales</taxon>
        <taxon>Brevibacteriaceae</taxon>
        <taxon>Brevibacterium</taxon>
    </lineage>
</organism>
<reference evidence="4 5" key="1">
    <citation type="submission" date="2017-09" db="EMBL/GenBank/DDBJ databases">
        <title>Bacterial strain isolated from the female urinary microbiota.</title>
        <authorList>
            <person name="Thomas-White K."/>
            <person name="Kumar N."/>
            <person name="Forster S."/>
            <person name="Putonti C."/>
            <person name="Lawley T."/>
            <person name="Wolfe A.J."/>
        </authorList>
    </citation>
    <scope>NUCLEOTIDE SEQUENCE [LARGE SCALE GENOMIC DNA]</scope>
    <source>
        <strain evidence="4 5">UMB1301</strain>
    </source>
</reference>
<dbReference type="EMBL" id="PNHK01000001">
    <property type="protein sequence ID" value="PMD06333.1"/>
    <property type="molecule type" value="Genomic_DNA"/>
</dbReference>
<dbReference type="AlphaFoldDB" id="A0A2N6VQP1"/>
<evidence type="ECO:0000256" key="1">
    <source>
        <dbReference type="ARBA" id="ARBA00006754"/>
    </source>
</evidence>
<dbReference type="PANTHER" id="PTHR33744:SF7">
    <property type="entry name" value="PUCR FAMILY TRANSCRIPTIONAL REGULATOR"/>
    <property type="match status" value="1"/>
</dbReference>
<dbReference type="Gene3D" id="1.10.10.2840">
    <property type="entry name" value="PucR C-terminal helix-turn-helix domain"/>
    <property type="match status" value="1"/>
</dbReference>
<dbReference type="Proteomes" id="UP000235598">
    <property type="component" value="Unassembled WGS sequence"/>
</dbReference>
<dbReference type="InterPro" id="IPR025736">
    <property type="entry name" value="PucR_C-HTH_dom"/>
</dbReference>
<gene>
    <name evidence="4" type="ORF">CJ199_02905</name>
</gene>
<proteinExistence type="inferred from homology"/>
<dbReference type="InterPro" id="IPR051448">
    <property type="entry name" value="CdaR-like_regulators"/>
</dbReference>
<evidence type="ECO:0000259" key="3">
    <source>
        <dbReference type="Pfam" id="PF17853"/>
    </source>
</evidence>
<evidence type="ECO:0000313" key="4">
    <source>
        <dbReference type="EMBL" id="PMD06333.1"/>
    </source>
</evidence>
<comment type="caution">
    <text evidence="4">The sequence shown here is derived from an EMBL/GenBank/DDBJ whole genome shotgun (WGS) entry which is preliminary data.</text>
</comment>
<dbReference type="RefSeq" id="WP_102237982.1">
    <property type="nucleotide sequence ID" value="NZ_PNHK01000001.1"/>
</dbReference>
<evidence type="ECO:0000313" key="5">
    <source>
        <dbReference type="Proteomes" id="UP000235598"/>
    </source>
</evidence>
<dbReference type="InterPro" id="IPR042070">
    <property type="entry name" value="PucR_C-HTH_sf"/>
</dbReference>
<feature type="domain" description="CdaR GGDEF-like" evidence="3">
    <location>
        <begin position="174"/>
        <end position="284"/>
    </location>
</feature>
<accession>A0A2N6VQP1</accession>
<dbReference type="InterPro" id="IPR041522">
    <property type="entry name" value="CdaR_GGDEF"/>
</dbReference>
<dbReference type="OrthoDB" id="3246591at2"/>
<evidence type="ECO:0000259" key="2">
    <source>
        <dbReference type="Pfam" id="PF13556"/>
    </source>
</evidence>